<accession>A0ABR1AQ65</accession>
<name>A0ABR1AQ65_POLSC</name>
<protein>
    <submittedName>
        <fullName evidence="2">Uncharacterized protein</fullName>
    </submittedName>
</protein>
<gene>
    <name evidence="2" type="ORF">RUM44_011486</name>
</gene>
<dbReference type="Proteomes" id="UP001359485">
    <property type="component" value="Unassembled WGS sequence"/>
</dbReference>
<keyword evidence="3" id="KW-1185">Reference proteome</keyword>
<comment type="caution">
    <text evidence="2">The sequence shown here is derived from an EMBL/GenBank/DDBJ whole genome shotgun (WGS) entry which is preliminary data.</text>
</comment>
<proteinExistence type="predicted"/>
<feature type="compositionally biased region" description="Basic and acidic residues" evidence="1">
    <location>
        <begin position="16"/>
        <end position="43"/>
    </location>
</feature>
<feature type="region of interest" description="Disordered" evidence="1">
    <location>
        <begin position="88"/>
        <end position="116"/>
    </location>
</feature>
<evidence type="ECO:0000313" key="3">
    <source>
        <dbReference type="Proteomes" id="UP001359485"/>
    </source>
</evidence>
<feature type="compositionally biased region" description="Basic and acidic residues" evidence="1">
    <location>
        <begin position="97"/>
        <end position="108"/>
    </location>
</feature>
<organism evidence="2 3">
    <name type="scientific">Polyplax serrata</name>
    <name type="common">Common mouse louse</name>
    <dbReference type="NCBI Taxonomy" id="468196"/>
    <lineage>
        <taxon>Eukaryota</taxon>
        <taxon>Metazoa</taxon>
        <taxon>Ecdysozoa</taxon>
        <taxon>Arthropoda</taxon>
        <taxon>Hexapoda</taxon>
        <taxon>Insecta</taxon>
        <taxon>Pterygota</taxon>
        <taxon>Neoptera</taxon>
        <taxon>Paraneoptera</taxon>
        <taxon>Psocodea</taxon>
        <taxon>Troctomorpha</taxon>
        <taxon>Phthiraptera</taxon>
        <taxon>Anoplura</taxon>
        <taxon>Polyplacidae</taxon>
        <taxon>Polyplax</taxon>
    </lineage>
</organism>
<evidence type="ECO:0000256" key="1">
    <source>
        <dbReference type="SAM" id="MobiDB-lite"/>
    </source>
</evidence>
<sequence>MRNIHPLLPVGLFPHDSTHIHKSGSPDENHEASSKNRKPPRNDIFFHCRAPDIFLRYMGKYFWVGSFSLYTGDAQNFFISSPRLKTDGRMQAESYGESEKMERTKPGGEEEEEEEEVEIERYLAWRNVDFRLNL</sequence>
<feature type="region of interest" description="Disordered" evidence="1">
    <location>
        <begin position="15"/>
        <end position="43"/>
    </location>
</feature>
<evidence type="ECO:0000313" key="2">
    <source>
        <dbReference type="EMBL" id="KAK6624627.1"/>
    </source>
</evidence>
<reference evidence="2 3" key="1">
    <citation type="submission" date="2023-09" db="EMBL/GenBank/DDBJ databases">
        <title>Genomes of two closely related lineages of the louse Polyplax serrata with different host specificities.</title>
        <authorList>
            <person name="Martinu J."/>
            <person name="Tarabai H."/>
            <person name="Stefka J."/>
            <person name="Hypsa V."/>
        </authorList>
    </citation>
    <scope>NUCLEOTIDE SEQUENCE [LARGE SCALE GENOMIC DNA]</scope>
    <source>
        <strain evidence="2">98ZLc_SE</strain>
    </source>
</reference>
<dbReference type="EMBL" id="JAWJWF010000046">
    <property type="protein sequence ID" value="KAK6624627.1"/>
    <property type="molecule type" value="Genomic_DNA"/>
</dbReference>